<gene>
    <name evidence="10" type="ORF">SAMN03080614_10027</name>
</gene>
<dbReference type="PIRSF" id="PIRSF000102">
    <property type="entry name" value="Lac_mal_DH"/>
    <property type="match status" value="1"/>
</dbReference>
<sequence>MKISIIGCGRVGSTTAYALLLKGLAREIVLVDVDKDRAKGEELDLLHGSAEVANVKISSGDFSLISHSDFVIITAGIPRKPGETRLQLAAKNIDIIKEIAEKVLYYSPEAVILVVSNPVDIMTYVVQRVFGNERRVIGLGNVLDQLRFRSLLGKELNIHPQNIDAMIIGEHGDSMVILENSITINGLPLSQYKTLDEGVMKDILHNTRYGGAQVIALKGGTYYAVAIAVCQVLEAIIFDTNKILPVSLVQQFEGKEVPFSLPTVIGKTGVIRTIDLNLTPKQQQELANSVFAIHSMIKELGI</sequence>
<keyword evidence="2 7" id="KW-0560">Oxidoreductase</keyword>
<evidence type="ECO:0000313" key="11">
    <source>
        <dbReference type="Proteomes" id="UP000243819"/>
    </source>
</evidence>
<comment type="similarity">
    <text evidence="1">Belongs to the LDH/MDH superfamily. LDH family.</text>
</comment>
<evidence type="ECO:0000256" key="4">
    <source>
        <dbReference type="PIRSR" id="PIRSR000102-1"/>
    </source>
</evidence>
<dbReference type="InterPro" id="IPR036291">
    <property type="entry name" value="NAD(P)-bd_dom_sf"/>
</dbReference>
<dbReference type="AlphaFoldDB" id="A0A1H9Y9J3"/>
<name>A0A1H9Y9J3_9FIRM</name>
<evidence type="ECO:0000256" key="1">
    <source>
        <dbReference type="ARBA" id="ARBA00006054"/>
    </source>
</evidence>
<dbReference type="EMBL" id="FOIF01000002">
    <property type="protein sequence ID" value="SES65061.1"/>
    <property type="molecule type" value="Genomic_DNA"/>
</dbReference>
<feature type="binding site" evidence="5">
    <location>
        <position position="85"/>
    </location>
    <ligand>
        <name>substrate</name>
    </ligand>
</feature>
<dbReference type="Proteomes" id="UP000243819">
    <property type="component" value="Unassembled WGS sequence"/>
</dbReference>
<dbReference type="RefSeq" id="WP_177159631.1">
    <property type="nucleotide sequence ID" value="NZ_FOIF01000002.1"/>
</dbReference>
<dbReference type="PANTHER" id="PTHR43128">
    <property type="entry name" value="L-2-HYDROXYCARBOXYLATE DEHYDROGENASE (NAD(P)(+))"/>
    <property type="match status" value="1"/>
</dbReference>
<proteinExistence type="inferred from homology"/>
<feature type="binding site" evidence="5">
    <location>
        <position position="147"/>
    </location>
    <ligand>
        <name>substrate</name>
    </ligand>
</feature>
<feature type="domain" description="Lactate/malate dehydrogenase N-terminal" evidence="8">
    <location>
        <begin position="1"/>
        <end position="137"/>
    </location>
</feature>
<feature type="active site" description="Proton acceptor" evidence="4">
    <location>
        <position position="171"/>
    </location>
</feature>
<evidence type="ECO:0000256" key="3">
    <source>
        <dbReference type="ARBA" id="ARBA00023027"/>
    </source>
</evidence>
<evidence type="ECO:0000256" key="5">
    <source>
        <dbReference type="PIRSR" id="PIRSR000102-2"/>
    </source>
</evidence>
<dbReference type="GO" id="GO:0004459">
    <property type="term" value="F:L-lactate dehydrogenase (NAD+) activity"/>
    <property type="evidence" value="ECO:0007669"/>
    <property type="project" value="InterPro"/>
</dbReference>
<dbReference type="InterPro" id="IPR022383">
    <property type="entry name" value="Lactate/malate_DH_C"/>
</dbReference>
<keyword evidence="3 6" id="KW-0520">NAD</keyword>
<evidence type="ECO:0000256" key="2">
    <source>
        <dbReference type="ARBA" id="ARBA00023002"/>
    </source>
</evidence>
<dbReference type="Pfam" id="PF00056">
    <property type="entry name" value="Ldh_1_N"/>
    <property type="match status" value="1"/>
</dbReference>
<feature type="binding site" evidence="6">
    <location>
        <position position="92"/>
    </location>
    <ligand>
        <name>NAD(+)</name>
        <dbReference type="ChEBI" id="CHEBI:57540"/>
    </ligand>
</feature>
<dbReference type="PROSITE" id="PS00064">
    <property type="entry name" value="L_LDH"/>
    <property type="match status" value="1"/>
</dbReference>
<organism evidence="10 11">
    <name type="scientific">Anaerobranca gottschalkii DSM 13577</name>
    <dbReference type="NCBI Taxonomy" id="1120990"/>
    <lineage>
        <taxon>Bacteria</taxon>
        <taxon>Bacillati</taxon>
        <taxon>Bacillota</taxon>
        <taxon>Clostridia</taxon>
        <taxon>Eubacteriales</taxon>
        <taxon>Proteinivoracaceae</taxon>
        <taxon>Anaerobranca</taxon>
    </lineage>
</organism>
<evidence type="ECO:0000313" key="10">
    <source>
        <dbReference type="EMBL" id="SES65061.1"/>
    </source>
</evidence>
<feature type="binding site" evidence="6">
    <location>
        <position position="32"/>
    </location>
    <ligand>
        <name>NAD(+)</name>
        <dbReference type="ChEBI" id="CHEBI:57540"/>
    </ligand>
</feature>
<evidence type="ECO:0000256" key="6">
    <source>
        <dbReference type="PIRSR" id="PIRSR000102-3"/>
    </source>
</evidence>
<dbReference type="PANTHER" id="PTHR43128:SF16">
    <property type="entry name" value="L-LACTATE DEHYDROGENASE"/>
    <property type="match status" value="1"/>
</dbReference>
<evidence type="ECO:0000259" key="9">
    <source>
        <dbReference type="Pfam" id="PF02866"/>
    </source>
</evidence>
<dbReference type="STRING" id="1120990.SAMN03080614_10027"/>
<accession>A0A1H9Y9J3</accession>
<dbReference type="Gene3D" id="3.90.110.10">
    <property type="entry name" value="Lactate dehydrogenase/glycoside hydrolase, family 4, C-terminal"/>
    <property type="match status" value="1"/>
</dbReference>
<protein>
    <submittedName>
        <fullName evidence="10">L-lactate dehydrogenase</fullName>
    </submittedName>
</protein>
<dbReference type="PRINTS" id="PR00086">
    <property type="entry name" value="LLDHDRGNASE"/>
</dbReference>
<dbReference type="GO" id="GO:0006089">
    <property type="term" value="P:lactate metabolic process"/>
    <property type="evidence" value="ECO:0007669"/>
    <property type="project" value="TreeGrafter"/>
</dbReference>
<dbReference type="NCBIfam" id="NF004863">
    <property type="entry name" value="PRK06223.1"/>
    <property type="match status" value="1"/>
</dbReference>
<dbReference type="Gene3D" id="3.40.50.720">
    <property type="entry name" value="NAD(P)-binding Rossmann-like Domain"/>
    <property type="match status" value="1"/>
</dbReference>
<feature type="binding site" evidence="6">
    <location>
        <begin position="7"/>
        <end position="12"/>
    </location>
    <ligand>
        <name>NAD(+)</name>
        <dbReference type="ChEBI" id="CHEBI:57540"/>
    </ligand>
</feature>
<feature type="binding site" evidence="5">
    <location>
        <position position="117"/>
    </location>
    <ligand>
        <name>substrate</name>
    </ligand>
</feature>
<evidence type="ECO:0000259" key="8">
    <source>
        <dbReference type="Pfam" id="PF00056"/>
    </source>
</evidence>
<dbReference type="SUPFAM" id="SSF51735">
    <property type="entry name" value="NAD(P)-binding Rossmann-fold domains"/>
    <property type="match status" value="1"/>
</dbReference>
<feature type="binding site" evidence="6">
    <location>
        <begin position="115"/>
        <end position="117"/>
    </location>
    <ligand>
        <name>NAD(+)</name>
        <dbReference type="ChEBI" id="CHEBI:57540"/>
    </ligand>
</feature>
<feature type="domain" description="Lactate/malate dehydrogenase C-terminal" evidence="9">
    <location>
        <begin position="143"/>
        <end position="298"/>
    </location>
</feature>
<dbReference type="InterPro" id="IPR001236">
    <property type="entry name" value="Lactate/malate_DH_N"/>
</dbReference>
<dbReference type="InterPro" id="IPR001557">
    <property type="entry name" value="L-lactate/malate_DH"/>
</dbReference>
<reference evidence="11" key="1">
    <citation type="submission" date="2016-10" db="EMBL/GenBank/DDBJ databases">
        <authorList>
            <person name="Varghese N."/>
            <person name="Submissions S."/>
        </authorList>
    </citation>
    <scope>NUCLEOTIDE SEQUENCE [LARGE SCALE GENOMIC DNA]</scope>
    <source>
        <strain evidence="11">DSM 13577</strain>
    </source>
</reference>
<evidence type="ECO:0000256" key="7">
    <source>
        <dbReference type="RuleBase" id="RU003369"/>
    </source>
</evidence>
<dbReference type="InterPro" id="IPR015955">
    <property type="entry name" value="Lactate_DH/Glyco_Ohase_4_C"/>
</dbReference>
<dbReference type="SUPFAM" id="SSF56327">
    <property type="entry name" value="LDH C-terminal domain-like"/>
    <property type="match status" value="1"/>
</dbReference>
<feature type="binding site" evidence="5">
    <location>
        <position position="79"/>
    </location>
    <ligand>
        <name>substrate</name>
    </ligand>
</feature>
<dbReference type="Pfam" id="PF02866">
    <property type="entry name" value="Ldh_1_C"/>
    <property type="match status" value="1"/>
</dbReference>
<keyword evidence="11" id="KW-1185">Reference proteome</keyword>
<dbReference type="InterPro" id="IPR018177">
    <property type="entry name" value="L-lactate_DH_AS"/>
</dbReference>